<protein>
    <submittedName>
        <fullName evidence="1">Uncharacterized protein</fullName>
    </submittedName>
</protein>
<organism evidence="1">
    <name type="scientific">marine sediment metagenome</name>
    <dbReference type="NCBI Taxonomy" id="412755"/>
    <lineage>
        <taxon>unclassified sequences</taxon>
        <taxon>metagenomes</taxon>
        <taxon>ecological metagenomes</taxon>
    </lineage>
</organism>
<accession>A0A0F9S0A6</accession>
<dbReference type="AlphaFoldDB" id="A0A0F9S0A6"/>
<sequence>MTITHWKLIKGSAGKFMIKIDDDDFIIRKVQNNGQYIYMRLPHSILGEIYNEIREFESRNGILTERTRKLI</sequence>
<evidence type="ECO:0000313" key="1">
    <source>
        <dbReference type="EMBL" id="KKN60509.1"/>
    </source>
</evidence>
<gene>
    <name evidence="1" type="ORF">LCGC14_0531550</name>
</gene>
<dbReference type="EMBL" id="LAZR01000694">
    <property type="protein sequence ID" value="KKN60509.1"/>
    <property type="molecule type" value="Genomic_DNA"/>
</dbReference>
<name>A0A0F9S0A6_9ZZZZ</name>
<reference evidence="1" key="1">
    <citation type="journal article" date="2015" name="Nature">
        <title>Complex archaea that bridge the gap between prokaryotes and eukaryotes.</title>
        <authorList>
            <person name="Spang A."/>
            <person name="Saw J.H."/>
            <person name="Jorgensen S.L."/>
            <person name="Zaremba-Niedzwiedzka K."/>
            <person name="Martijn J."/>
            <person name="Lind A.E."/>
            <person name="van Eijk R."/>
            <person name="Schleper C."/>
            <person name="Guy L."/>
            <person name="Ettema T.J."/>
        </authorList>
    </citation>
    <scope>NUCLEOTIDE SEQUENCE</scope>
</reference>
<comment type="caution">
    <text evidence="1">The sequence shown here is derived from an EMBL/GenBank/DDBJ whole genome shotgun (WGS) entry which is preliminary data.</text>
</comment>
<proteinExistence type="predicted"/>